<dbReference type="EMBL" id="KL662127">
    <property type="protein sequence ID" value="KFM26407.1"/>
    <property type="molecule type" value="Genomic_DNA"/>
</dbReference>
<evidence type="ECO:0000313" key="2">
    <source>
        <dbReference type="EMBL" id="KFM26407.1"/>
    </source>
</evidence>
<protein>
    <submittedName>
        <fullName evidence="2">Uncharacterized protein</fullName>
    </submittedName>
</protein>
<dbReference type="Proteomes" id="UP000028924">
    <property type="component" value="Unassembled WGS sequence"/>
</dbReference>
<evidence type="ECO:0000256" key="1">
    <source>
        <dbReference type="SAM" id="MobiDB-lite"/>
    </source>
</evidence>
<accession>A0A087SL03</accession>
<keyword evidence="3" id="KW-1185">Reference proteome</keyword>
<dbReference type="GeneID" id="23616291"/>
<sequence length="100" mass="10600">MCMHQRGLRPIQEVRPPGPRACSHALSTPAKAVTASQVVVSHTATVPAAPPAATSIGASAQKPAENTAPTLRSWVASRAGSPPPRVSHSLTWCRVFDWQR</sequence>
<evidence type="ECO:0000313" key="3">
    <source>
        <dbReference type="Proteomes" id="UP000028924"/>
    </source>
</evidence>
<name>A0A087SL03_AUXPR</name>
<feature type="region of interest" description="Disordered" evidence="1">
    <location>
        <begin position="1"/>
        <end position="23"/>
    </location>
</feature>
<reference evidence="2 3" key="1">
    <citation type="journal article" date="2014" name="BMC Genomics">
        <title>Oil accumulation mechanisms of the oleaginous microalga Chlorella protothecoides revealed through its genome, transcriptomes, and proteomes.</title>
        <authorList>
            <person name="Gao C."/>
            <person name="Wang Y."/>
            <person name="Shen Y."/>
            <person name="Yan D."/>
            <person name="He X."/>
            <person name="Dai J."/>
            <person name="Wu Q."/>
        </authorList>
    </citation>
    <scope>NUCLEOTIDE SEQUENCE [LARGE SCALE GENOMIC DNA]</scope>
    <source>
        <strain evidence="2 3">0710</strain>
    </source>
</reference>
<proteinExistence type="predicted"/>
<dbReference type="AlphaFoldDB" id="A0A087SL03"/>
<organism evidence="2 3">
    <name type="scientific">Auxenochlorella protothecoides</name>
    <name type="common">Green microalga</name>
    <name type="synonym">Chlorella protothecoides</name>
    <dbReference type="NCBI Taxonomy" id="3075"/>
    <lineage>
        <taxon>Eukaryota</taxon>
        <taxon>Viridiplantae</taxon>
        <taxon>Chlorophyta</taxon>
        <taxon>core chlorophytes</taxon>
        <taxon>Trebouxiophyceae</taxon>
        <taxon>Chlorellales</taxon>
        <taxon>Chlorellaceae</taxon>
        <taxon>Auxenochlorella</taxon>
    </lineage>
</organism>
<dbReference type="KEGG" id="apro:F751_4900"/>
<gene>
    <name evidence="2" type="ORF">F751_4900</name>
</gene>
<dbReference type="RefSeq" id="XP_011399303.1">
    <property type="nucleotide sequence ID" value="XM_011401001.1"/>
</dbReference>